<protein>
    <submittedName>
        <fullName evidence="1">Uncharacterized protein</fullName>
    </submittedName>
</protein>
<evidence type="ECO:0000313" key="1">
    <source>
        <dbReference type="EMBL" id="KAJ9054834.1"/>
    </source>
</evidence>
<dbReference type="EMBL" id="QTSX02006423">
    <property type="protein sequence ID" value="KAJ9054834.1"/>
    <property type="molecule type" value="Genomic_DNA"/>
</dbReference>
<gene>
    <name evidence="1" type="ORF">DSO57_1010248</name>
</gene>
<evidence type="ECO:0000313" key="2">
    <source>
        <dbReference type="Proteomes" id="UP001165960"/>
    </source>
</evidence>
<accession>A0ACC2RXJ5</accession>
<reference evidence="1" key="1">
    <citation type="submission" date="2022-04" db="EMBL/GenBank/DDBJ databases">
        <title>Genome of the entomopathogenic fungus Entomophthora muscae.</title>
        <authorList>
            <person name="Elya C."/>
            <person name="Lovett B.R."/>
            <person name="Lee E."/>
            <person name="Macias A.M."/>
            <person name="Hajek A.E."/>
            <person name="De Bivort B.L."/>
            <person name="Kasson M.T."/>
            <person name="De Fine Licht H.H."/>
            <person name="Stajich J.E."/>
        </authorList>
    </citation>
    <scope>NUCLEOTIDE SEQUENCE</scope>
    <source>
        <strain evidence="1">Berkeley</strain>
    </source>
</reference>
<dbReference type="Proteomes" id="UP001165960">
    <property type="component" value="Unassembled WGS sequence"/>
</dbReference>
<name>A0ACC2RXJ5_9FUNG</name>
<organism evidence="1 2">
    <name type="scientific">Entomophthora muscae</name>
    <dbReference type="NCBI Taxonomy" id="34485"/>
    <lineage>
        <taxon>Eukaryota</taxon>
        <taxon>Fungi</taxon>
        <taxon>Fungi incertae sedis</taxon>
        <taxon>Zoopagomycota</taxon>
        <taxon>Entomophthoromycotina</taxon>
        <taxon>Entomophthoromycetes</taxon>
        <taxon>Entomophthorales</taxon>
        <taxon>Entomophthoraceae</taxon>
        <taxon>Entomophthora</taxon>
    </lineage>
</organism>
<keyword evidence="2" id="KW-1185">Reference proteome</keyword>
<sequence length="118" mass="13250">MDRSATFSPTGLDNRVKRAQCLNRAAMVNSHSRSIPKRALKKVKVVIPKRCQRTRPVEVEESTEKKVVLHDVDGRYLDLGVQLDQLQVPQLILVGTDPLFTALFLTLSDPREVTKTGL</sequence>
<comment type="caution">
    <text evidence="1">The sequence shown here is derived from an EMBL/GenBank/DDBJ whole genome shotgun (WGS) entry which is preliminary data.</text>
</comment>
<proteinExistence type="predicted"/>